<sequence>MLNYQEPKVRKQLANVFLKIAKRVEEDEEFAKYIFSELEGEVLKPEPTKKKKVPKQKSKEELTIDIFYIFQVQGPEGLLNLLKSLELQELKKIVTENGLDPAQKVRKWRSREKMIDYIIESVRKQMSKGGAFLR</sequence>
<dbReference type="EMBL" id="JBIACK010000001">
    <property type="protein sequence ID" value="MFE8700042.1"/>
    <property type="molecule type" value="Genomic_DNA"/>
</dbReference>
<evidence type="ECO:0000313" key="1">
    <source>
        <dbReference type="EMBL" id="MFE8700042.1"/>
    </source>
</evidence>
<accession>A0ABW6K8V5</accession>
<reference evidence="1 2" key="1">
    <citation type="submission" date="2024-08" db="EMBL/GenBank/DDBJ databases">
        <title>Two novel Cytobacillus novel species.</title>
        <authorList>
            <person name="Liu G."/>
        </authorList>
    </citation>
    <scope>NUCLEOTIDE SEQUENCE [LARGE SCALE GENOMIC DNA]</scope>
    <source>
        <strain evidence="1 2">FJAT-54145</strain>
    </source>
</reference>
<proteinExistence type="predicted"/>
<evidence type="ECO:0000313" key="2">
    <source>
        <dbReference type="Proteomes" id="UP001601059"/>
    </source>
</evidence>
<keyword evidence="2" id="KW-1185">Reference proteome</keyword>
<comment type="caution">
    <text evidence="1">The sequence shown here is derived from an EMBL/GenBank/DDBJ whole genome shotgun (WGS) entry which is preliminary data.</text>
</comment>
<dbReference type="RefSeq" id="WP_389358754.1">
    <property type="nucleotide sequence ID" value="NZ_JBIACK010000001.1"/>
</dbReference>
<name>A0ABW6K8V5_9BACI</name>
<dbReference type="Proteomes" id="UP001601059">
    <property type="component" value="Unassembled WGS sequence"/>
</dbReference>
<protein>
    <submittedName>
        <fullName evidence="1">Uncharacterized protein</fullName>
    </submittedName>
</protein>
<gene>
    <name evidence="1" type="ORF">ACFYKX_05320</name>
</gene>
<organism evidence="1 2">
    <name type="scientific">Cytobacillus spartinae</name>
    <dbReference type="NCBI Taxonomy" id="3299023"/>
    <lineage>
        <taxon>Bacteria</taxon>
        <taxon>Bacillati</taxon>
        <taxon>Bacillota</taxon>
        <taxon>Bacilli</taxon>
        <taxon>Bacillales</taxon>
        <taxon>Bacillaceae</taxon>
        <taxon>Cytobacillus</taxon>
    </lineage>
</organism>